<evidence type="ECO:0000256" key="6">
    <source>
        <dbReference type="ARBA" id="ARBA00022801"/>
    </source>
</evidence>
<dbReference type="InterPro" id="IPR001478">
    <property type="entry name" value="PDZ"/>
</dbReference>
<dbReference type="Gene3D" id="2.30.42.10">
    <property type="match status" value="2"/>
</dbReference>
<evidence type="ECO:0000256" key="4">
    <source>
        <dbReference type="ARBA" id="ARBA00022737"/>
    </source>
</evidence>
<dbReference type="GO" id="GO:0006508">
    <property type="term" value="P:proteolysis"/>
    <property type="evidence" value="ECO:0007669"/>
    <property type="project" value="UniProtKB-KW"/>
</dbReference>
<keyword evidence="4" id="KW-0677">Repeat</keyword>
<dbReference type="InterPro" id="IPR041489">
    <property type="entry name" value="PDZ_6"/>
</dbReference>
<protein>
    <submittedName>
        <fullName evidence="9">Serine protease MucD/AlgY associated with sigma factor RpoE</fullName>
    </submittedName>
</protein>
<name>A0A3B0STS1_9ZZZZ</name>
<dbReference type="PANTHER" id="PTHR43343">
    <property type="entry name" value="PEPTIDASE S12"/>
    <property type="match status" value="1"/>
</dbReference>
<evidence type="ECO:0000256" key="7">
    <source>
        <dbReference type="ARBA" id="ARBA00022825"/>
    </source>
</evidence>
<dbReference type="Pfam" id="PF17820">
    <property type="entry name" value="PDZ_6"/>
    <property type="match status" value="1"/>
</dbReference>
<feature type="domain" description="PDZ" evidence="8">
    <location>
        <begin position="289"/>
        <end position="354"/>
    </location>
</feature>
<dbReference type="EMBL" id="UOEJ01000275">
    <property type="protein sequence ID" value="VAW07453.1"/>
    <property type="molecule type" value="Genomic_DNA"/>
</dbReference>
<dbReference type="SUPFAM" id="SSF50494">
    <property type="entry name" value="Trypsin-like serine proteases"/>
    <property type="match status" value="1"/>
</dbReference>
<dbReference type="PROSITE" id="PS50106">
    <property type="entry name" value="PDZ"/>
    <property type="match status" value="1"/>
</dbReference>
<keyword evidence="6" id="KW-0378">Hydrolase</keyword>
<dbReference type="SMART" id="SM00228">
    <property type="entry name" value="PDZ"/>
    <property type="match status" value="1"/>
</dbReference>
<dbReference type="Gene3D" id="2.40.10.120">
    <property type="match status" value="1"/>
</dbReference>
<evidence type="ECO:0000259" key="8">
    <source>
        <dbReference type="PROSITE" id="PS50106"/>
    </source>
</evidence>
<dbReference type="SUPFAM" id="SSF50156">
    <property type="entry name" value="PDZ domain-like"/>
    <property type="match status" value="2"/>
</dbReference>
<organism evidence="9">
    <name type="scientific">hydrothermal vent metagenome</name>
    <dbReference type="NCBI Taxonomy" id="652676"/>
    <lineage>
        <taxon>unclassified sequences</taxon>
        <taxon>metagenomes</taxon>
        <taxon>ecological metagenomes</taxon>
    </lineage>
</organism>
<evidence type="ECO:0000256" key="5">
    <source>
        <dbReference type="ARBA" id="ARBA00022764"/>
    </source>
</evidence>
<dbReference type="Pfam" id="PF13365">
    <property type="entry name" value="Trypsin_2"/>
    <property type="match status" value="1"/>
</dbReference>
<evidence type="ECO:0000256" key="2">
    <source>
        <dbReference type="ARBA" id="ARBA00022670"/>
    </source>
</evidence>
<dbReference type="NCBIfam" id="TIGR02037">
    <property type="entry name" value="degP_htrA_DO"/>
    <property type="match status" value="1"/>
</dbReference>
<accession>A0A3B0STS1</accession>
<dbReference type="AlphaFoldDB" id="A0A3B0STS1"/>
<dbReference type="PRINTS" id="PR00834">
    <property type="entry name" value="PROTEASES2C"/>
</dbReference>
<comment type="subcellular location">
    <subcellularLocation>
        <location evidence="1">Periplasm</location>
    </subcellularLocation>
</comment>
<keyword evidence="3" id="KW-0732">Signal</keyword>
<dbReference type="InterPro" id="IPR009003">
    <property type="entry name" value="Peptidase_S1_PA"/>
</dbReference>
<dbReference type="InterPro" id="IPR001940">
    <property type="entry name" value="Peptidase_S1C"/>
</dbReference>
<keyword evidence="7" id="KW-0720">Serine protease</keyword>
<evidence type="ECO:0000256" key="1">
    <source>
        <dbReference type="ARBA" id="ARBA00004418"/>
    </source>
</evidence>
<dbReference type="PANTHER" id="PTHR43343:SF3">
    <property type="entry name" value="PROTEASE DO-LIKE 8, CHLOROPLASTIC"/>
    <property type="match status" value="1"/>
</dbReference>
<dbReference type="InterPro" id="IPR051201">
    <property type="entry name" value="Chloro_Bact_Ser_Proteases"/>
</dbReference>
<dbReference type="GO" id="GO:0042597">
    <property type="term" value="C:periplasmic space"/>
    <property type="evidence" value="ECO:0007669"/>
    <property type="project" value="UniProtKB-SubCell"/>
</dbReference>
<dbReference type="InterPro" id="IPR011782">
    <property type="entry name" value="Pept_S1C_Do"/>
</dbReference>
<gene>
    <name evidence="9" type="ORF">MNBD_ALPHA01-1010</name>
</gene>
<evidence type="ECO:0000313" key="9">
    <source>
        <dbReference type="EMBL" id="VAW07453.1"/>
    </source>
</evidence>
<reference evidence="9" key="1">
    <citation type="submission" date="2018-06" db="EMBL/GenBank/DDBJ databases">
        <authorList>
            <person name="Zhirakovskaya E."/>
        </authorList>
    </citation>
    <scope>NUCLEOTIDE SEQUENCE</scope>
</reference>
<dbReference type="InterPro" id="IPR036034">
    <property type="entry name" value="PDZ_sf"/>
</dbReference>
<dbReference type="GO" id="GO:0004252">
    <property type="term" value="F:serine-type endopeptidase activity"/>
    <property type="evidence" value="ECO:0007669"/>
    <property type="project" value="InterPro"/>
</dbReference>
<proteinExistence type="predicted"/>
<keyword evidence="2 9" id="KW-0645">Protease</keyword>
<evidence type="ECO:0000256" key="3">
    <source>
        <dbReference type="ARBA" id="ARBA00022729"/>
    </source>
</evidence>
<keyword evidence="5" id="KW-0574">Periplasm</keyword>
<sequence length="478" mass="51100">MKLARFLIVFLTLLALLPLQAKLLLAADRKVPSSGVEVQLSYAPVVRQAAPAVVNIYTKRVVKTRSFSPFANDPFFQRFFGDRFGGTPRERIERSLGSGVIVGADGVIVTNHHVVGGADKITVALSDRREFDAEVILNDEKTDLAVLRIDTGGEKLPTLTFSDSDNIQVGDLVLAIGNPFGVGQTVTSGIVSALARTQVSGQDYQFFIQTDAAVNPGNSGGALVGMDGELIGINTAIFSRSGGSNGIGFAIPANMVKYVVSSAVSDGRLVRPWFGGGGQAVTSDIAESLGFDRPGGVLVDDVYPGGPADRAGLKQGDVILRIDGKEVSSPEALRYYTGLEPVGGVIPLEILRGEKHYVLQVPLMAAPEDPPRNITTLKGNHLFSGIRLANLSPAYAQEIGVSVYEKGVIVLDVPRSVMRRTSVRRGDIFKAVNGKKLGSIREIKTALDDNPFNMDFTVSRAGRIIDCVIRAEGRSYCQ</sequence>